<keyword evidence="4" id="KW-1185">Reference proteome</keyword>
<proteinExistence type="inferred from homology"/>
<dbReference type="InterPro" id="IPR029069">
    <property type="entry name" value="HotDog_dom_sf"/>
</dbReference>
<comment type="similarity">
    <text evidence="1">Belongs to the 4-hydroxybenzoyl-CoA thioesterase family.</text>
</comment>
<gene>
    <name evidence="3" type="ORF">HGP29_18485</name>
</gene>
<dbReference type="PANTHER" id="PTHR31793">
    <property type="entry name" value="4-HYDROXYBENZOYL-COA THIOESTERASE FAMILY MEMBER"/>
    <property type="match status" value="1"/>
</dbReference>
<evidence type="ECO:0000256" key="2">
    <source>
        <dbReference type="ARBA" id="ARBA00022801"/>
    </source>
</evidence>
<dbReference type="SUPFAM" id="SSF54637">
    <property type="entry name" value="Thioesterase/thiol ester dehydrase-isomerase"/>
    <property type="match status" value="1"/>
</dbReference>
<comment type="caution">
    <text evidence="3">The sequence shown here is derived from an EMBL/GenBank/DDBJ whole genome shotgun (WGS) entry which is preliminary data.</text>
</comment>
<dbReference type="Proteomes" id="UP000585050">
    <property type="component" value="Unassembled WGS sequence"/>
</dbReference>
<accession>A0A7X8XXI6</accession>
<dbReference type="GO" id="GO:0047617">
    <property type="term" value="F:fatty acyl-CoA hydrolase activity"/>
    <property type="evidence" value="ECO:0007669"/>
    <property type="project" value="TreeGrafter"/>
</dbReference>
<name>A0A7X8XXI6_9BACT</name>
<dbReference type="RefSeq" id="WP_168883901.1">
    <property type="nucleotide sequence ID" value="NZ_JABAIL010000005.1"/>
</dbReference>
<dbReference type="PANTHER" id="PTHR31793:SF27">
    <property type="entry name" value="NOVEL THIOESTERASE SUPERFAMILY DOMAIN AND SAPOSIN A-TYPE DOMAIN CONTAINING PROTEIN (0610012H03RIK)"/>
    <property type="match status" value="1"/>
</dbReference>
<evidence type="ECO:0000313" key="4">
    <source>
        <dbReference type="Proteomes" id="UP000585050"/>
    </source>
</evidence>
<reference evidence="3 4" key="1">
    <citation type="submission" date="2020-04" db="EMBL/GenBank/DDBJ databases">
        <title>Flammeovirga sp. SR4, a novel species isolated from seawater.</title>
        <authorList>
            <person name="Wang X."/>
        </authorList>
    </citation>
    <scope>NUCLEOTIDE SEQUENCE [LARGE SCALE GENOMIC DNA]</scope>
    <source>
        <strain evidence="3 4">SR4</strain>
    </source>
</reference>
<dbReference type="InterPro" id="IPR050563">
    <property type="entry name" value="4-hydroxybenzoyl-CoA_TE"/>
</dbReference>
<dbReference type="Gene3D" id="3.10.129.10">
    <property type="entry name" value="Hotdog Thioesterase"/>
    <property type="match status" value="1"/>
</dbReference>
<dbReference type="PIRSF" id="PIRSF003230">
    <property type="entry name" value="YbgC"/>
    <property type="match status" value="1"/>
</dbReference>
<evidence type="ECO:0000256" key="1">
    <source>
        <dbReference type="ARBA" id="ARBA00005953"/>
    </source>
</evidence>
<dbReference type="AlphaFoldDB" id="A0A7X8XXI6"/>
<evidence type="ECO:0000313" key="3">
    <source>
        <dbReference type="EMBL" id="NLR93198.1"/>
    </source>
</evidence>
<sequence>MLVHETQIRINYADTDQMGFVYYGHYAKFYEIGRTEALRSLGMSYKEMEADGVMLPVLENFSKYIKPAKYDDMITIRTKLIEKPTVKIQFEYELFNQEGELLNTGKTKLAFMSKSTYKPCRAPQRFMEVIAPYFVEPTAKKVD</sequence>
<dbReference type="NCBIfam" id="TIGR00051">
    <property type="entry name" value="YbgC/FadM family acyl-CoA thioesterase"/>
    <property type="match status" value="1"/>
</dbReference>
<dbReference type="EMBL" id="JABAIL010000005">
    <property type="protein sequence ID" value="NLR93198.1"/>
    <property type="molecule type" value="Genomic_DNA"/>
</dbReference>
<protein>
    <submittedName>
        <fullName evidence="3">Acyl-CoA thioesterase</fullName>
    </submittedName>
</protein>
<organism evidence="3 4">
    <name type="scientific">Flammeovirga agarivorans</name>
    <dbReference type="NCBI Taxonomy" id="2726742"/>
    <lineage>
        <taxon>Bacteria</taxon>
        <taxon>Pseudomonadati</taxon>
        <taxon>Bacteroidota</taxon>
        <taxon>Cytophagia</taxon>
        <taxon>Cytophagales</taxon>
        <taxon>Flammeovirgaceae</taxon>
        <taxon>Flammeovirga</taxon>
    </lineage>
</organism>
<keyword evidence="2" id="KW-0378">Hydrolase</keyword>
<dbReference type="InterPro" id="IPR006684">
    <property type="entry name" value="YbgC/YbaW"/>
</dbReference>
<dbReference type="CDD" id="cd00586">
    <property type="entry name" value="4HBT"/>
    <property type="match status" value="1"/>
</dbReference>
<dbReference type="Pfam" id="PF13279">
    <property type="entry name" value="4HBT_2"/>
    <property type="match status" value="1"/>
</dbReference>